<reference evidence="1 2" key="1">
    <citation type="submission" date="2019-03" db="EMBL/GenBank/DDBJ databases">
        <title>First draft genome of Liparis tanakae, snailfish: a comprehensive survey of snailfish specific genes.</title>
        <authorList>
            <person name="Kim W."/>
            <person name="Song I."/>
            <person name="Jeong J.-H."/>
            <person name="Kim D."/>
            <person name="Kim S."/>
            <person name="Ryu S."/>
            <person name="Song J.Y."/>
            <person name="Lee S.K."/>
        </authorList>
    </citation>
    <scope>NUCLEOTIDE SEQUENCE [LARGE SCALE GENOMIC DNA]</scope>
    <source>
        <tissue evidence="1">Muscle</tissue>
    </source>
</reference>
<keyword evidence="2" id="KW-1185">Reference proteome</keyword>
<protein>
    <submittedName>
        <fullName evidence="1">Uncharacterized protein</fullName>
    </submittedName>
</protein>
<comment type="caution">
    <text evidence="1">The sequence shown here is derived from an EMBL/GenBank/DDBJ whole genome shotgun (WGS) entry which is preliminary data.</text>
</comment>
<evidence type="ECO:0000313" key="1">
    <source>
        <dbReference type="EMBL" id="TNN76915.1"/>
    </source>
</evidence>
<proteinExistence type="predicted"/>
<evidence type="ECO:0000313" key="2">
    <source>
        <dbReference type="Proteomes" id="UP000314294"/>
    </source>
</evidence>
<accession>A0A4Z2IGU8</accession>
<organism evidence="1 2">
    <name type="scientific">Liparis tanakae</name>
    <name type="common">Tanaka's snailfish</name>
    <dbReference type="NCBI Taxonomy" id="230148"/>
    <lineage>
        <taxon>Eukaryota</taxon>
        <taxon>Metazoa</taxon>
        <taxon>Chordata</taxon>
        <taxon>Craniata</taxon>
        <taxon>Vertebrata</taxon>
        <taxon>Euteleostomi</taxon>
        <taxon>Actinopterygii</taxon>
        <taxon>Neopterygii</taxon>
        <taxon>Teleostei</taxon>
        <taxon>Neoteleostei</taxon>
        <taxon>Acanthomorphata</taxon>
        <taxon>Eupercaria</taxon>
        <taxon>Perciformes</taxon>
        <taxon>Cottioidei</taxon>
        <taxon>Cottales</taxon>
        <taxon>Liparidae</taxon>
        <taxon>Liparis</taxon>
    </lineage>
</organism>
<gene>
    <name evidence="1" type="ORF">EYF80_012761</name>
</gene>
<dbReference type="AlphaFoldDB" id="A0A4Z2IGU8"/>
<dbReference type="EMBL" id="SRLO01000088">
    <property type="protein sequence ID" value="TNN76915.1"/>
    <property type="molecule type" value="Genomic_DNA"/>
</dbReference>
<dbReference type="Proteomes" id="UP000314294">
    <property type="component" value="Unassembled WGS sequence"/>
</dbReference>
<name>A0A4Z2IGU8_9TELE</name>
<sequence>MSLLDFAGKGFQLVGNLTRAQVCLTSAVFQIKPPFDGYYFQQTLPHGITIKIRLKESHQLQSHDIKTVHKPQEEWKIVFLPKLHHTVNEQGKKGRPHFQEDSLPDGLLAHNPIESLLSSRTADRLVTADVCTIYAEAIKNDRGTLTGISIAAAKLTASSVQNSWYTSMLSDTSFRSSNASRISTVTSNASFLLVQLAPQISFSSLAFSSLSGFSKKHGHASLLNVRVERGIWGYIFMCCNMVNTLCATGSNALAKYHQTLNFDNSSKVPPRLKLHAVSYFTSGYKQPRSLRASCLL</sequence>